<dbReference type="InterPro" id="IPR024983">
    <property type="entry name" value="CHAT_dom"/>
</dbReference>
<proteinExistence type="predicted"/>
<organism evidence="2 3">
    <name type="scientific">Virgisporangium aliadipatigenens</name>
    <dbReference type="NCBI Taxonomy" id="741659"/>
    <lineage>
        <taxon>Bacteria</taxon>
        <taxon>Bacillati</taxon>
        <taxon>Actinomycetota</taxon>
        <taxon>Actinomycetes</taxon>
        <taxon>Micromonosporales</taxon>
        <taxon>Micromonosporaceae</taxon>
        <taxon>Virgisporangium</taxon>
    </lineage>
</organism>
<evidence type="ECO:0000259" key="1">
    <source>
        <dbReference type="Pfam" id="PF12770"/>
    </source>
</evidence>
<name>A0A8J3YZ67_9ACTN</name>
<dbReference type="Pfam" id="PF12770">
    <property type="entry name" value="CHAT"/>
    <property type="match status" value="1"/>
</dbReference>
<dbReference type="EMBL" id="BOPF01000071">
    <property type="protein sequence ID" value="GIJ52268.1"/>
    <property type="molecule type" value="Genomic_DNA"/>
</dbReference>
<comment type="caution">
    <text evidence="2">The sequence shown here is derived from an EMBL/GenBank/DDBJ whole genome shotgun (WGS) entry which is preliminary data.</text>
</comment>
<sequence length="441" mass="48439">MHWLPVPLVERADVTEPDWSRHADRRMALAREWDELVAQVREMDGFEDFLRPPRVEQLREAATDGPVVIVNVSRWRCDALIVRAGEDVADVELDALTLDRAVERVNAYLDVLHEDQAAYLALLDARERREDGQLSRDEFLGAATKYEQVRTATETHLTGLLAWLWDVIAEPVLDALGPASPEGGELPRLWWCPTGPLTLLPLHAAGRHDVPGAAVFDRVVSSYTPTLRALLESRTRSTSAPATGLQESLVAVALGETPGQPMLPNVDREIAVLHRLLPDRLEVLSGSGATVAAVLDAMAARRWAHFSCHGDQNLADPSQGGLLLYDDLLSITAITARQYHGDFAFLSACKTATGGVSLPDEAITLAAALHYTGYNHVIATLWSVWDPSAVEVTEAVYEEIVADGMLHPGRSARALHHAVARLRERNLDRPGVWTPFIHIGP</sequence>
<gene>
    <name evidence="2" type="ORF">Val02_91540</name>
</gene>
<evidence type="ECO:0000313" key="3">
    <source>
        <dbReference type="Proteomes" id="UP000619260"/>
    </source>
</evidence>
<feature type="domain" description="CHAT" evidence="1">
    <location>
        <begin position="160"/>
        <end position="440"/>
    </location>
</feature>
<dbReference type="AlphaFoldDB" id="A0A8J3YZ67"/>
<evidence type="ECO:0000313" key="2">
    <source>
        <dbReference type="EMBL" id="GIJ52268.1"/>
    </source>
</evidence>
<dbReference type="Proteomes" id="UP000619260">
    <property type="component" value="Unassembled WGS sequence"/>
</dbReference>
<keyword evidence="3" id="KW-1185">Reference proteome</keyword>
<reference evidence="2" key="1">
    <citation type="submission" date="2021-01" db="EMBL/GenBank/DDBJ databases">
        <title>Whole genome shotgun sequence of Virgisporangium aliadipatigenens NBRC 105644.</title>
        <authorList>
            <person name="Komaki H."/>
            <person name="Tamura T."/>
        </authorList>
    </citation>
    <scope>NUCLEOTIDE SEQUENCE</scope>
    <source>
        <strain evidence="2">NBRC 105644</strain>
    </source>
</reference>
<protein>
    <recommendedName>
        <fullName evidence="1">CHAT domain-containing protein</fullName>
    </recommendedName>
</protein>
<accession>A0A8J3YZ67</accession>